<dbReference type="SUPFAM" id="SSF48726">
    <property type="entry name" value="Immunoglobulin"/>
    <property type="match status" value="12"/>
</dbReference>
<sequence>MWQNETLEESSRFDLRTGENWLGTSFVKESEFYMNNVKLAGSGSRMRGALFVLGLLFCLAVSQTRAVVLENGIDPANIGKGDWIYVLSTATSQHGGLDGLMAYEKSQGMNYLIVKAGDGSDLYPPSSPQFTSNVVDSAHAAGLKIFGYTRSFGTNIPGELAIITNAISLGADGYVIDAEQEWESQILPNNNTAALQLLQPIKAAFPNRFLGHAPQMYIHFHSSFPYTMFGIYCDAAMPQAYWKSFGITPTQCITDLGTDWRNWQNSLTGTNRNAIKPIAPVAQGYTPGTDPVTAAEITEFCNAMKTAVNPATAGGYKPLNYFRSELHSAEIWDAMRTNSIGDPQPVAPFVYHVQATNIAETSATIAWVTDTDADSILDYGHGAGFSNSITNSTLVTSHSIVISGLTQTNSYHFRVRSKAGGSTNVTYSGDFTFTTRIAGFVPDIIVDNTNAVVVGSWTTGTSSADRYGADYRFRGVGTGANFLVYNPTITQAGLYQIFETHPQGSNRSTNAPYVITYYGGVQTNYVNQQVGGGLVGGTFNSLATVYFQAGTNGSVKITDAFTSTNGLQVIADALKFVYVGQPTPPNITAQPQGQTVNPGSTVTFAVIASGLAPLTYQWQFNGGDIPGATSASYLLANAQVADAGIYTVVVSNPGGDTESANAVLNVNAAPSISAQPASQTVNPGDPTSFTVTATGYPAPTFQWWFAGAPIAAATDSTYVLASVQPNQAGNYWAVVSNSSGSVTSSIVSLSVNIPVAITTQPISQSVMIGNVATFSVTATGSPAPTFQWWFAGAPIATATDSFYALAGVQPNEAGNYWVVVSNSSGSVTSSIVSLSVNIPAAIATQPISQSVTIGSNATFSVTATGTPAPTFQWWFAGAPIATATDSYYALLHVQPNQAGNYWAVVSNSSGSVTSSIVSLSVNIPAAITTQPISQSVTIGSNATFSVTATGTPAPTYQWWFAGAPIATATDSSYALASVQPDQAGEYLVVVSNSSGSVTSSIVSLAVNIPAAITTQPISQSVTMGGNATFSVTATGSPAPTYQWWFAGAPIATATDSTNVLANVQPNQAGDYWVVVSNSSGSVTSSIVSLSVNIPPSITTQPISQSVTMGSNATFSVTAIGTPAPTFQWWFAGTPIVGATQSTYTRVSVQTNQLGNYWVVVSNTSGSVTSSIVSLSVNVAPRITTQPVSQTVIVGSNATFSVTATGSPAPAFQWWFAGAPIAAATQSTYTRANVQTNQAGNYWVVVGNTSGSVTSSIVSLSVNIPPSITSQPISQSVTPGHNATFSVVATGTPAPTFQWWFAGTPISGATRSAYTRYNVQTSQVGNYWVVVSNPIGSVTSSIVSLSLNIAPHITTQPKNQTTTVGNNATFSVTATGSPAPTYQWWFAGTPIAAATQSTYALANVQTSQAGKYWVVVSNSSGSVTSYIVSLSVKNPPNTPPSITTQPINQSVTIGSNATLSVTATGSPAPTYQWWFAGTPIAAATNSSYAQASVQTNQAGSYWVVVSNSSGSMTSSIVSLSVNIPPTITTQPISQSVTIGSNATFSVTATGTAPSKYQWSFNGSPILDATGSSYTVLSAQTNNAGSYSVVITNVAGSITSSNAQLTIKALQPAQFQLISVLPDGRAHLIITGQPGASYAIEGSSNLVDWLELMTVVNTNGTIDVIYNSASNGTLHFYRARQ</sequence>
<evidence type="ECO:0000256" key="1">
    <source>
        <dbReference type="ARBA" id="ARBA00022729"/>
    </source>
</evidence>
<feature type="domain" description="Ig-like" evidence="3">
    <location>
        <begin position="670"/>
        <end position="750"/>
    </location>
</feature>
<dbReference type="InterPro" id="IPR003598">
    <property type="entry name" value="Ig_sub2"/>
</dbReference>
<dbReference type="EMBL" id="ABOX02000016">
    <property type="protein sequence ID" value="EEF60565.1"/>
    <property type="molecule type" value="Genomic_DNA"/>
</dbReference>
<evidence type="ECO:0000313" key="4">
    <source>
        <dbReference type="EMBL" id="EEF60565.1"/>
    </source>
</evidence>
<feature type="domain" description="Ig-like" evidence="3">
    <location>
        <begin position="585"/>
        <end position="665"/>
    </location>
</feature>
<feature type="domain" description="Ig-like" evidence="3">
    <location>
        <begin position="1009"/>
        <end position="1090"/>
    </location>
</feature>
<keyword evidence="1" id="KW-0732">Signal</keyword>
<dbReference type="GO" id="GO:0003993">
    <property type="term" value="F:acid phosphatase activity"/>
    <property type="evidence" value="ECO:0007669"/>
    <property type="project" value="InterPro"/>
</dbReference>
<gene>
    <name evidence="4" type="ORF">Cflav_PD3535</name>
</gene>
<dbReference type="InterPro" id="IPR003961">
    <property type="entry name" value="FN3_dom"/>
</dbReference>
<dbReference type="GO" id="GO:0007156">
    <property type="term" value="P:homophilic cell adhesion via plasma membrane adhesion molecules"/>
    <property type="evidence" value="ECO:0007669"/>
    <property type="project" value="TreeGrafter"/>
</dbReference>
<organism evidence="4 5">
    <name type="scientific">Pedosphaera parvula (strain Ellin514)</name>
    <dbReference type="NCBI Taxonomy" id="320771"/>
    <lineage>
        <taxon>Bacteria</taxon>
        <taxon>Pseudomonadati</taxon>
        <taxon>Verrucomicrobiota</taxon>
        <taxon>Pedosphaerae</taxon>
        <taxon>Pedosphaerales</taxon>
        <taxon>Pedosphaeraceae</taxon>
        <taxon>Pedosphaera</taxon>
    </lineage>
</organism>
<feature type="domain" description="Ig-like" evidence="3">
    <location>
        <begin position="1095"/>
        <end position="1175"/>
    </location>
</feature>
<protein>
    <submittedName>
        <fullName evidence="4">Conserved repeat domain protein</fullName>
    </submittedName>
</protein>
<dbReference type="InterPro" id="IPR050958">
    <property type="entry name" value="Cell_Adh-Cytoskel_Orgn"/>
</dbReference>
<feature type="domain" description="Ig-like" evidence="3">
    <location>
        <begin position="754"/>
        <end position="835"/>
    </location>
</feature>
<proteinExistence type="predicted"/>
<dbReference type="Pfam" id="PF13927">
    <property type="entry name" value="Ig_3"/>
    <property type="match status" value="12"/>
</dbReference>
<dbReference type="InterPro" id="IPR033803">
    <property type="entry name" value="CBD-like_Golvesin-Xly"/>
</dbReference>
<dbReference type="InterPro" id="IPR007110">
    <property type="entry name" value="Ig-like_dom"/>
</dbReference>
<keyword evidence="2" id="KW-1015">Disulfide bond</keyword>
<dbReference type="InterPro" id="IPR036179">
    <property type="entry name" value="Ig-like_dom_sf"/>
</dbReference>
<dbReference type="SMART" id="SM00409">
    <property type="entry name" value="IG"/>
    <property type="match status" value="12"/>
</dbReference>
<keyword evidence="5" id="KW-1185">Reference proteome</keyword>
<dbReference type="InterPro" id="IPR008963">
    <property type="entry name" value="Purple_acid_Pase-like_N"/>
</dbReference>
<dbReference type="InterPro" id="IPR003599">
    <property type="entry name" value="Ig_sub"/>
</dbReference>
<evidence type="ECO:0000259" key="3">
    <source>
        <dbReference type="PROSITE" id="PS50835"/>
    </source>
</evidence>
<dbReference type="SUPFAM" id="SSF49363">
    <property type="entry name" value="Purple acid phosphatase, N-terminal domain"/>
    <property type="match status" value="1"/>
</dbReference>
<comment type="caution">
    <text evidence="4">The sequence shown here is derived from an EMBL/GenBank/DDBJ whole genome shotgun (WGS) entry which is preliminary data.</text>
</comment>
<dbReference type="Proteomes" id="UP000003688">
    <property type="component" value="Unassembled WGS sequence"/>
</dbReference>
<dbReference type="GO" id="GO:0046872">
    <property type="term" value="F:metal ion binding"/>
    <property type="evidence" value="ECO:0007669"/>
    <property type="project" value="InterPro"/>
</dbReference>
<dbReference type="GO" id="GO:0050808">
    <property type="term" value="P:synapse organization"/>
    <property type="evidence" value="ECO:0007669"/>
    <property type="project" value="TreeGrafter"/>
</dbReference>
<feature type="domain" description="Ig-like" evidence="3">
    <location>
        <begin position="1265"/>
        <end position="1345"/>
    </location>
</feature>
<dbReference type="STRING" id="320771.Cflav_PD3535"/>
<feature type="domain" description="Ig-like" evidence="3">
    <location>
        <begin position="1524"/>
        <end position="1604"/>
    </location>
</feature>
<dbReference type="GO" id="GO:0005886">
    <property type="term" value="C:plasma membrane"/>
    <property type="evidence" value="ECO:0007669"/>
    <property type="project" value="TreeGrafter"/>
</dbReference>
<name>B9XI72_PEDPL</name>
<accession>B9XI72</accession>
<dbReference type="SMART" id="SM00408">
    <property type="entry name" value="IGc2"/>
    <property type="match status" value="11"/>
</dbReference>
<reference evidence="4 5" key="1">
    <citation type="journal article" date="2011" name="J. Bacteriol.">
        <title>Genome sequence of 'Pedosphaera parvula' Ellin514, an aerobic Verrucomicrobial isolate from pasture soil.</title>
        <authorList>
            <person name="Kant R."/>
            <person name="van Passel M.W."/>
            <person name="Sangwan P."/>
            <person name="Palva A."/>
            <person name="Lucas S."/>
            <person name="Copeland A."/>
            <person name="Lapidus A."/>
            <person name="Glavina Del Rio T."/>
            <person name="Dalin E."/>
            <person name="Tice H."/>
            <person name="Bruce D."/>
            <person name="Goodwin L."/>
            <person name="Pitluck S."/>
            <person name="Chertkov O."/>
            <person name="Larimer F.W."/>
            <person name="Land M.L."/>
            <person name="Hauser L."/>
            <person name="Brettin T.S."/>
            <person name="Detter J.C."/>
            <person name="Han S."/>
            <person name="de Vos W.M."/>
            <person name="Janssen P.H."/>
            <person name="Smidt H."/>
        </authorList>
    </citation>
    <scope>NUCLEOTIDE SEQUENCE [LARGE SCALE GENOMIC DNA]</scope>
    <source>
        <strain evidence="4 5">Ellin514</strain>
    </source>
</reference>
<dbReference type="Pfam" id="PF25275">
    <property type="entry name" value="Golvesin_C"/>
    <property type="match status" value="1"/>
</dbReference>
<dbReference type="SMART" id="SM00060">
    <property type="entry name" value="FN3"/>
    <property type="match status" value="1"/>
</dbReference>
<feature type="domain" description="Ig-like" evidence="3">
    <location>
        <begin position="924"/>
        <end position="1003"/>
    </location>
</feature>
<dbReference type="InterPro" id="IPR013783">
    <property type="entry name" value="Ig-like_fold"/>
</dbReference>
<feature type="domain" description="Ig-like" evidence="3">
    <location>
        <begin position="839"/>
        <end position="920"/>
    </location>
</feature>
<feature type="domain" description="Ig-like" evidence="3">
    <location>
        <begin position="1439"/>
        <end position="1519"/>
    </location>
</feature>
<dbReference type="PROSITE" id="PS50835">
    <property type="entry name" value="IG_LIKE"/>
    <property type="match status" value="12"/>
</dbReference>
<evidence type="ECO:0000313" key="5">
    <source>
        <dbReference type="Proteomes" id="UP000003688"/>
    </source>
</evidence>
<dbReference type="Gene3D" id="2.60.40.10">
    <property type="entry name" value="Immunoglobulins"/>
    <property type="match status" value="13"/>
</dbReference>
<evidence type="ECO:0000256" key="2">
    <source>
        <dbReference type="ARBA" id="ARBA00023157"/>
    </source>
</evidence>
<dbReference type="PANTHER" id="PTHR45080:SF8">
    <property type="entry name" value="IG-LIKE DOMAIN-CONTAINING PROTEIN"/>
    <property type="match status" value="1"/>
</dbReference>
<feature type="domain" description="Ig-like" evidence="3">
    <location>
        <begin position="1180"/>
        <end position="1260"/>
    </location>
</feature>
<feature type="domain" description="Ig-like" evidence="3">
    <location>
        <begin position="1350"/>
        <end position="1430"/>
    </location>
</feature>
<dbReference type="PANTHER" id="PTHR45080">
    <property type="entry name" value="CONTACTIN 5"/>
    <property type="match status" value="1"/>
</dbReference>